<evidence type="ECO:0000313" key="2">
    <source>
        <dbReference type="Proteomes" id="UP000785613"/>
    </source>
</evidence>
<organism evidence="1 2">
    <name type="scientific">Massilia rubra</name>
    <dbReference type="NCBI Taxonomy" id="2607910"/>
    <lineage>
        <taxon>Bacteria</taxon>
        <taxon>Pseudomonadati</taxon>
        <taxon>Pseudomonadota</taxon>
        <taxon>Betaproteobacteria</taxon>
        <taxon>Burkholderiales</taxon>
        <taxon>Oxalobacteraceae</taxon>
        <taxon>Telluria group</taxon>
        <taxon>Massilia</taxon>
    </lineage>
</organism>
<gene>
    <name evidence="1" type="ORF">F0185_32305</name>
</gene>
<protein>
    <submittedName>
        <fullName evidence="1">Uncharacterized protein</fullName>
    </submittedName>
</protein>
<accession>A0ABX0LUP5</accession>
<proteinExistence type="predicted"/>
<comment type="caution">
    <text evidence="1">The sequence shown here is derived from an EMBL/GenBank/DDBJ whole genome shotgun (WGS) entry which is preliminary data.</text>
</comment>
<keyword evidence="2" id="KW-1185">Reference proteome</keyword>
<dbReference type="Proteomes" id="UP000785613">
    <property type="component" value="Unassembled WGS sequence"/>
</dbReference>
<dbReference type="EMBL" id="VUYU01000043">
    <property type="protein sequence ID" value="NHZ38232.1"/>
    <property type="molecule type" value="Genomic_DNA"/>
</dbReference>
<evidence type="ECO:0000313" key="1">
    <source>
        <dbReference type="EMBL" id="NHZ38232.1"/>
    </source>
</evidence>
<dbReference type="RefSeq" id="WP_167232573.1">
    <property type="nucleotide sequence ID" value="NZ_VUYU01000043.1"/>
</dbReference>
<name>A0ABX0LUP5_9BURK</name>
<sequence>MSKLYVSTKMPEQEKTRRLEDELFSARLTIIGLMPERQRQILESYRDCGTRTDTYRWENKIAEELIATAEVIPTYFGDRAYCPLCGRGSSSGYEEGYSLPVGLTRHLTGWGRSHKCGVIAAALAIARGSWDFAFSRAEREQEAEKADLLAERKSSEILYMVDPNGEPGLFDERLHFGGARNTDEMSSAEMRLAELQFRTSTVGRVRSYVDEQEKYVVYADPRVKGRIDFAAYVRPSPKGGRRKFKELGRFQMPDSWKKNLAAKYQNWVKAITTQLK</sequence>
<reference evidence="1 2" key="1">
    <citation type="submission" date="2019-09" db="EMBL/GenBank/DDBJ databases">
        <title>Taxonomy of Antarctic Massilia spp.: description of Massilia rubra sp. nov., Massilia aquatica sp. nov., Massilia mucilaginosa sp. nov., Massilia frigida sp. nov. isolated from streams, lakes and regoliths.</title>
        <authorList>
            <person name="Holochova P."/>
            <person name="Sedlacek I."/>
            <person name="Kralova S."/>
            <person name="Maslanova I."/>
            <person name="Busse H.-J."/>
            <person name="Stankova E."/>
            <person name="Vrbovska V."/>
            <person name="Kovarovic V."/>
            <person name="Bartak M."/>
            <person name="Svec P."/>
            <person name="Pantucek R."/>
        </authorList>
    </citation>
    <scope>NUCLEOTIDE SEQUENCE [LARGE SCALE GENOMIC DNA]</scope>
    <source>
        <strain evidence="1 2">CCM 8692</strain>
    </source>
</reference>